<evidence type="ECO:0000313" key="3">
    <source>
        <dbReference type="Proteomes" id="UP000308760"/>
    </source>
</evidence>
<dbReference type="InterPro" id="IPR037523">
    <property type="entry name" value="VOC_core"/>
</dbReference>
<dbReference type="Proteomes" id="UP000308760">
    <property type="component" value="Unassembled WGS sequence"/>
</dbReference>
<dbReference type="InterPro" id="IPR051332">
    <property type="entry name" value="Fosfomycin_Res_Enzymes"/>
</dbReference>
<dbReference type="AlphaFoldDB" id="A0A4V4HSY4"/>
<dbReference type="InterPro" id="IPR029068">
    <property type="entry name" value="Glyas_Bleomycin-R_OHBP_Dase"/>
</dbReference>
<comment type="caution">
    <text evidence="2">The sequence shown here is derived from an EMBL/GenBank/DDBJ whole genome shotgun (WGS) entry which is preliminary data.</text>
</comment>
<dbReference type="OrthoDB" id="21342at2"/>
<reference evidence="3" key="1">
    <citation type="submission" date="2019-04" db="EMBL/GenBank/DDBJ databases">
        <title>Nocardioides xinjiangensis sp. nov.</title>
        <authorList>
            <person name="Liu S."/>
        </authorList>
    </citation>
    <scope>NUCLEOTIDE SEQUENCE [LARGE SCALE GENOMIC DNA]</scope>
    <source>
        <strain evidence="3">18</strain>
    </source>
</reference>
<reference evidence="2 3" key="2">
    <citation type="submission" date="2019-05" db="EMBL/GenBank/DDBJ databases">
        <title>Glycomyces buryatensis sp. nov.</title>
        <authorList>
            <person name="Nikitina E."/>
        </authorList>
    </citation>
    <scope>NUCLEOTIDE SEQUENCE [LARGE SCALE GENOMIC DNA]</scope>
    <source>
        <strain evidence="2 3">18</strain>
    </source>
</reference>
<accession>A0A4V4HSY4</accession>
<gene>
    <name evidence="2" type="ORF">FAB82_01825</name>
</gene>
<evidence type="ECO:0000259" key="1">
    <source>
        <dbReference type="PROSITE" id="PS51819"/>
    </source>
</evidence>
<dbReference type="RefSeq" id="WP_136532826.1">
    <property type="nucleotide sequence ID" value="NZ_STGY01000004.1"/>
</dbReference>
<dbReference type="PANTHER" id="PTHR36113:SF6">
    <property type="entry name" value="FOSFOMYCIN RESISTANCE PROTEIN FOSX"/>
    <property type="match status" value="1"/>
</dbReference>
<organism evidence="2 3">
    <name type="scientific">Glycomyces buryatensis</name>
    <dbReference type="NCBI Taxonomy" id="2570927"/>
    <lineage>
        <taxon>Bacteria</taxon>
        <taxon>Bacillati</taxon>
        <taxon>Actinomycetota</taxon>
        <taxon>Actinomycetes</taxon>
        <taxon>Glycomycetales</taxon>
        <taxon>Glycomycetaceae</taxon>
        <taxon>Glycomyces</taxon>
    </lineage>
</organism>
<dbReference type="PANTHER" id="PTHR36113">
    <property type="entry name" value="LYASE, PUTATIVE-RELATED-RELATED"/>
    <property type="match status" value="1"/>
</dbReference>
<proteinExistence type="predicted"/>
<dbReference type="EMBL" id="STGY01000004">
    <property type="protein sequence ID" value="THV43436.1"/>
    <property type="molecule type" value="Genomic_DNA"/>
</dbReference>
<evidence type="ECO:0000313" key="2">
    <source>
        <dbReference type="EMBL" id="THV43436.1"/>
    </source>
</evidence>
<sequence>METPVSGTLHHVELWVPDLDRAVASLGWLLERMGYVRHQDWEAGRSWRLGPTYLVVEQSPALTGDRHDRCAPGLNHLAFHVGDDTKVEQLAVEATGHGWTLMFADSHPFAGGDKHYAAYLENQDGFEVEIVAMAMASIDTASKAATDTSRRLQ</sequence>
<dbReference type="PROSITE" id="PS51819">
    <property type="entry name" value="VOC"/>
    <property type="match status" value="1"/>
</dbReference>
<keyword evidence="3" id="KW-1185">Reference proteome</keyword>
<dbReference type="Gene3D" id="3.10.180.10">
    <property type="entry name" value="2,3-Dihydroxybiphenyl 1,2-Dioxygenase, domain 1"/>
    <property type="match status" value="1"/>
</dbReference>
<name>A0A4V4HSY4_9ACTN</name>
<feature type="domain" description="VOC" evidence="1">
    <location>
        <begin position="8"/>
        <end position="133"/>
    </location>
</feature>
<dbReference type="SUPFAM" id="SSF54593">
    <property type="entry name" value="Glyoxalase/Bleomycin resistance protein/Dihydroxybiphenyl dioxygenase"/>
    <property type="match status" value="1"/>
</dbReference>
<protein>
    <submittedName>
        <fullName evidence="2">Glyoxalase</fullName>
    </submittedName>
</protein>
<dbReference type="Pfam" id="PF13669">
    <property type="entry name" value="Glyoxalase_4"/>
    <property type="match status" value="1"/>
</dbReference>